<dbReference type="AlphaFoldDB" id="A0A8X6TZ57"/>
<dbReference type="PANTHER" id="PTHR47331:SF1">
    <property type="entry name" value="GAG-LIKE PROTEIN"/>
    <property type="match status" value="1"/>
</dbReference>
<dbReference type="OrthoDB" id="6436159at2759"/>
<evidence type="ECO:0000313" key="2">
    <source>
        <dbReference type="Proteomes" id="UP000887013"/>
    </source>
</evidence>
<dbReference type="Pfam" id="PF03564">
    <property type="entry name" value="DUF1759"/>
    <property type="match status" value="1"/>
</dbReference>
<protein>
    <submittedName>
        <fullName evidence="1">Pro-Pol polyprotein</fullName>
    </submittedName>
</protein>
<reference evidence="1" key="1">
    <citation type="submission" date="2020-08" db="EMBL/GenBank/DDBJ databases">
        <title>Multicomponent nature underlies the extraordinary mechanical properties of spider dragline silk.</title>
        <authorList>
            <person name="Kono N."/>
            <person name="Nakamura H."/>
            <person name="Mori M."/>
            <person name="Yoshida Y."/>
            <person name="Ohtoshi R."/>
            <person name="Malay A.D."/>
            <person name="Moran D.A.P."/>
            <person name="Tomita M."/>
            <person name="Numata K."/>
            <person name="Arakawa K."/>
        </authorList>
    </citation>
    <scope>NUCLEOTIDE SEQUENCE</scope>
</reference>
<accession>A0A8X6TZ57</accession>
<dbReference type="PANTHER" id="PTHR47331">
    <property type="entry name" value="PHD-TYPE DOMAIN-CONTAINING PROTEIN"/>
    <property type="match status" value="1"/>
</dbReference>
<name>A0A8X6TZ57_NEPPI</name>
<dbReference type="Proteomes" id="UP000887013">
    <property type="component" value="Unassembled WGS sequence"/>
</dbReference>
<dbReference type="EMBL" id="BMAW01117022">
    <property type="protein sequence ID" value="GFT73184.1"/>
    <property type="molecule type" value="Genomic_DNA"/>
</dbReference>
<dbReference type="InterPro" id="IPR005312">
    <property type="entry name" value="DUF1759"/>
</dbReference>
<organism evidence="1 2">
    <name type="scientific">Nephila pilipes</name>
    <name type="common">Giant wood spider</name>
    <name type="synonym">Nephila maculata</name>
    <dbReference type="NCBI Taxonomy" id="299642"/>
    <lineage>
        <taxon>Eukaryota</taxon>
        <taxon>Metazoa</taxon>
        <taxon>Ecdysozoa</taxon>
        <taxon>Arthropoda</taxon>
        <taxon>Chelicerata</taxon>
        <taxon>Arachnida</taxon>
        <taxon>Araneae</taxon>
        <taxon>Araneomorphae</taxon>
        <taxon>Entelegynae</taxon>
        <taxon>Araneoidea</taxon>
        <taxon>Nephilidae</taxon>
        <taxon>Nephila</taxon>
    </lineage>
</organism>
<sequence>MISAVSSIMTMKSTKIKSEARELVESFPITNENYPLAIESLTERYGRKELLIDFYVRELLKLVLNNATKKKQDSLSGLYNKLSTQLRALSSLGVTTDQCGVILYPLVESSLPTPILRSFERQRKNIDSEQSISTLDAIVSFLKSEVQSEEKIKLSRSELLPYERECKHLAKSQNTLPAAAELFIQESKDTCAFCFKVHANRFCKIAFFIPLEEKIAIIKNNGLCRVCLAKGHLASRCRSQITCELCSKRHLKFMCPNIVCNKSDSPKQELARRFSKFSKMVRVMTWVLRFQPKAKDFRQYTELTNEELLNAQKIIFRVVQKECYSNEETRKKLRGLQVFEDEEGILR</sequence>
<gene>
    <name evidence="1" type="primary">Fcan01_10661</name>
    <name evidence="1" type="ORF">NPIL_437951</name>
</gene>
<feature type="non-terminal residue" evidence="1">
    <location>
        <position position="1"/>
    </location>
</feature>
<proteinExistence type="predicted"/>
<keyword evidence="2" id="KW-1185">Reference proteome</keyword>
<evidence type="ECO:0000313" key="1">
    <source>
        <dbReference type="EMBL" id="GFT73184.1"/>
    </source>
</evidence>
<comment type="caution">
    <text evidence="1">The sequence shown here is derived from an EMBL/GenBank/DDBJ whole genome shotgun (WGS) entry which is preliminary data.</text>
</comment>